<evidence type="ECO:0000313" key="3">
    <source>
        <dbReference type="Proteomes" id="UP001385951"/>
    </source>
</evidence>
<feature type="domain" description="AB hydrolase-1" evidence="1">
    <location>
        <begin position="43"/>
        <end position="285"/>
    </location>
</feature>
<evidence type="ECO:0000313" key="2">
    <source>
        <dbReference type="EMBL" id="KAK7689096.1"/>
    </source>
</evidence>
<dbReference type="Proteomes" id="UP001385951">
    <property type="component" value="Unassembled WGS sequence"/>
</dbReference>
<sequence length="313" mass="34817">MSASLFSKRFVTSFETEHGDKVTIVSARYSKVPNPSRHGRILICSHAVSTTKEHWIPVLERLFEQEELNISEAWAFDSPNHGDSLTYNSGLMNRPEVLNSLALCGDSLRALLRTGLIRYDKQEVIPIGHSAGTNAVVRAAMSYIHAGEPVPFKSAILIETVFLPEDIGLKVAKDFIHNYPAWKKWHKKSDISTLNRPMVHAVTGSQLKCPSHVEAACYPNADVQEQALKDLPIACEQINIHTIYGSKYDFVPKSIRDPFLSFAKKHVKSVTTIEGVGHMLVQEDPIKCSNALSDILRSIQATSLGFEQVQAKL</sequence>
<name>A0AAW0G8M6_9APHY</name>
<reference evidence="2 3" key="1">
    <citation type="submission" date="2022-09" db="EMBL/GenBank/DDBJ databases">
        <authorList>
            <person name="Palmer J.M."/>
        </authorList>
    </citation>
    <scope>NUCLEOTIDE SEQUENCE [LARGE SCALE GENOMIC DNA]</scope>
    <source>
        <strain evidence="2 3">DSM 7382</strain>
    </source>
</reference>
<dbReference type="AlphaFoldDB" id="A0AAW0G8M6"/>
<accession>A0AAW0G8M6</accession>
<dbReference type="Gene3D" id="3.40.50.1820">
    <property type="entry name" value="alpha/beta hydrolase"/>
    <property type="match status" value="1"/>
</dbReference>
<comment type="caution">
    <text evidence="2">The sequence shown here is derived from an EMBL/GenBank/DDBJ whole genome shotgun (WGS) entry which is preliminary data.</text>
</comment>
<dbReference type="InterPro" id="IPR029058">
    <property type="entry name" value="AB_hydrolase_fold"/>
</dbReference>
<proteinExistence type="predicted"/>
<evidence type="ECO:0000259" key="1">
    <source>
        <dbReference type="Pfam" id="PF12697"/>
    </source>
</evidence>
<dbReference type="InterPro" id="IPR000073">
    <property type="entry name" value="AB_hydrolase_1"/>
</dbReference>
<dbReference type="SUPFAM" id="SSF53474">
    <property type="entry name" value="alpha/beta-Hydrolases"/>
    <property type="match status" value="1"/>
</dbReference>
<keyword evidence="3" id="KW-1185">Reference proteome</keyword>
<protein>
    <recommendedName>
        <fullName evidence="1">AB hydrolase-1 domain-containing protein</fullName>
    </recommendedName>
</protein>
<organism evidence="2 3">
    <name type="scientific">Cerrena zonata</name>
    <dbReference type="NCBI Taxonomy" id="2478898"/>
    <lineage>
        <taxon>Eukaryota</taxon>
        <taxon>Fungi</taxon>
        <taxon>Dikarya</taxon>
        <taxon>Basidiomycota</taxon>
        <taxon>Agaricomycotina</taxon>
        <taxon>Agaricomycetes</taxon>
        <taxon>Polyporales</taxon>
        <taxon>Cerrenaceae</taxon>
        <taxon>Cerrena</taxon>
    </lineage>
</organism>
<dbReference type="EMBL" id="JASBNA010000009">
    <property type="protein sequence ID" value="KAK7689096.1"/>
    <property type="molecule type" value="Genomic_DNA"/>
</dbReference>
<dbReference type="Pfam" id="PF12697">
    <property type="entry name" value="Abhydrolase_6"/>
    <property type="match status" value="1"/>
</dbReference>
<gene>
    <name evidence="2" type="ORF">QCA50_007787</name>
</gene>